<gene>
    <name evidence="2" type="ORF">BCV70DRAFT_211070</name>
</gene>
<dbReference type="InterPro" id="IPR053720">
    <property type="entry name" value="Psm_Assembly_Chaperone"/>
</dbReference>
<organism evidence="2 3">
    <name type="scientific">Testicularia cyperi</name>
    <dbReference type="NCBI Taxonomy" id="1882483"/>
    <lineage>
        <taxon>Eukaryota</taxon>
        <taxon>Fungi</taxon>
        <taxon>Dikarya</taxon>
        <taxon>Basidiomycota</taxon>
        <taxon>Ustilaginomycotina</taxon>
        <taxon>Ustilaginomycetes</taxon>
        <taxon>Ustilaginales</taxon>
        <taxon>Anthracoideaceae</taxon>
        <taxon>Testicularia</taxon>
    </lineage>
</organism>
<dbReference type="PANTHER" id="PTHR31051:SF1">
    <property type="entry name" value="PROTEASOME ASSEMBLY CHAPERONE 3"/>
    <property type="match status" value="1"/>
</dbReference>
<dbReference type="Proteomes" id="UP000246740">
    <property type="component" value="Unassembled WGS sequence"/>
</dbReference>
<proteinExistence type="predicted"/>
<name>A0A317XT29_9BASI</name>
<feature type="region of interest" description="Disordered" evidence="1">
    <location>
        <begin position="139"/>
        <end position="160"/>
    </location>
</feature>
<feature type="compositionally biased region" description="Polar residues" evidence="1">
    <location>
        <begin position="141"/>
        <end position="152"/>
    </location>
</feature>
<evidence type="ECO:0008006" key="4">
    <source>
        <dbReference type="Google" id="ProtNLM"/>
    </source>
</evidence>
<evidence type="ECO:0000256" key="1">
    <source>
        <dbReference type="SAM" id="MobiDB-lite"/>
    </source>
</evidence>
<dbReference type="InterPro" id="IPR018788">
    <property type="entry name" value="Proteasome_assmbl_chp_3"/>
</dbReference>
<sequence>MKPTIHRVSSTQTPVLPTATRTTEVLGVQTLAIVQSFTDRILINLTQLSRFGCMYQATTPSAPPSLSQPSWSTSHDDATTQNLPRPYPSTMISKLVGTEPTPSHAALYHLYLSQIAAIVRNNAPQDTRPLIISLALKPHPSASSSHTTGSNAEQDQEQDEEDLILNPQERERFLQCMLLVQSCRVW</sequence>
<dbReference type="GO" id="GO:0043248">
    <property type="term" value="P:proteasome assembly"/>
    <property type="evidence" value="ECO:0007669"/>
    <property type="project" value="InterPro"/>
</dbReference>
<dbReference type="OrthoDB" id="5593278at2759"/>
<reference evidence="2 3" key="1">
    <citation type="journal article" date="2018" name="Mol. Biol. Evol.">
        <title>Broad Genomic Sampling Reveals a Smut Pathogenic Ancestry of the Fungal Clade Ustilaginomycotina.</title>
        <authorList>
            <person name="Kijpornyongpan T."/>
            <person name="Mondo S.J."/>
            <person name="Barry K."/>
            <person name="Sandor L."/>
            <person name="Lee J."/>
            <person name="Lipzen A."/>
            <person name="Pangilinan J."/>
            <person name="LaButti K."/>
            <person name="Hainaut M."/>
            <person name="Henrissat B."/>
            <person name="Grigoriev I.V."/>
            <person name="Spatafora J.W."/>
            <person name="Aime M.C."/>
        </authorList>
    </citation>
    <scope>NUCLEOTIDE SEQUENCE [LARGE SCALE GENOMIC DNA]</scope>
    <source>
        <strain evidence="2 3">MCA 3645</strain>
    </source>
</reference>
<accession>A0A317XT29</accession>
<evidence type="ECO:0000313" key="3">
    <source>
        <dbReference type="Proteomes" id="UP000246740"/>
    </source>
</evidence>
<dbReference type="STRING" id="1882483.A0A317XT29"/>
<dbReference type="AlphaFoldDB" id="A0A317XT29"/>
<dbReference type="InParanoid" id="A0A317XT29"/>
<dbReference type="EMBL" id="KZ819191">
    <property type="protein sequence ID" value="PWZ01058.1"/>
    <property type="molecule type" value="Genomic_DNA"/>
</dbReference>
<protein>
    <recommendedName>
        <fullName evidence="4">Proteasome assembly chaperone 3</fullName>
    </recommendedName>
</protein>
<feature type="region of interest" description="Disordered" evidence="1">
    <location>
        <begin position="62"/>
        <end position="85"/>
    </location>
</feature>
<keyword evidence="3" id="KW-1185">Reference proteome</keyword>
<dbReference type="PANTHER" id="PTHR31051">
    <property type="entry name" value="PROTEASOME ASSEMBLY CHAPERONE 3"/>
    <property type="match status" value="1"/>
</dbReference>
<dbReference type="Gene3D" id="3.30.230.90">
    <property type="match status" value="1"/>
</dbReference>
<evidence type="ECO:0000313" key="2">
    <source>
        <dbReference type="EMBL" id="PWZ01058.1"/>
    </source>
</evidence>
<feature type="compositionally biased region" description="Polar residues" evidence="1">
    <location>
        <begin position="62"/>
        <end position="83"/>
    </location>
</feature>